<evidence type="ECO:0000313" key="4">
    <source>
        <dbReference type="EMBL" id="MCW0481940.1"/>
    </source>
</evidence>
<dbReference type="SUPFAM" id="SSF53756">
    <property type="entry name" value="UDP-Glycosyltransferase/glycogen phosphorylase"/>
    <property type="match status" value="1"/>
</dbReference>
<comment type="caution">
    <text evidence="4">The sequence shown here is derived from an EMBL/GenBank/DDBJ whole genome shotgun (WGS) entry which is preliminary data.</text>
</comment>
<dbReference type="GO" id="GO:0009103">
    <property type="term" value="P:lipopolysaccharide biosynthetic process"/>
    <property type="evidence" value="ECO:0007669"/>
    <property type="project" value="TreeGrafter"/>
</dbReference>
<dbReference type="RefSeq" id="WP_282590549.1">
    <property type="nucleotide sequence ID" value="NZ_JAPAAF010000004.1"/>
</dbReference>
<dbReference type="Proteomes" id="UP001163821">
    <property type="component" value="Unassembled WGS sequence"/>
</dbReference>
<keyword evidence="1" id="KW-0808">Transferase</keyword>
<dbReference type="PANTHER" id="PTHR46401:SF2">
    <property type="entry name" value="GLYCOSYLTRANSFERASE WBBK-RELATED"/>
    <property type="match status" value="1"/>
</dbReference>
<dbReference type="Gene3D" id="3.40.50.2000">
    <property type="entry name" value="Glycogen Phosphorylase B"/>
    <property type="match status" value="2"/>
</dbReference>
<accession>A0AA42C9B8</accession>
<gene>
    <name evidence="4" type="ORF">N2K84_04300</name>
</gene>
<sequence length="426" mass="47356">MRVLMFGWEFPPNISGGLGTACLGITKALTAYADIDLTFVVPKAYGNEETSRMEFIGANEIDLIKSKINQERLCDPYTYISVQSGMLPYVDPVKYAEVIQAKSNEAGKDNEVKSRKVTFTGKYGADLLTEIHNYSIIGEYIAKSGEFDLIHAHDWLTYPAGVLAKKATGKPLVIHVHATDFDRSGGHVNPDVFWIEKQGMEAADAIISVSNHTKRIIVEKYGISPEKIYTVHNGVEPVAAIANPQKKEVKTVTFLGRITLQKGPQYFIEVARKVLQKMESVEFVMAGSGDMTAQMVAMVNKYGLTDKFQFPGFLCGEQVQEMYTRSDVYIMPSVSEPFGIAPLEAMHCRVPVIISKQSGVSEVVKHAIAVDFWDTDAMADAVYSILKYSKLKNMMVKNGTREVGNINWDQSAKQLVRVYDKMTKCA</sequence>
<feature type="domain" description="Glycosyl transferase family 1" evidence="2">
    <location>
        <begin position="244"/>
        <end position="400"/>
    </location>
</feature>
<dbReference type="EMBL" id="JAPAAF010000004">
    <property type="protein sequence ID" value="MCW0481940.1"/>
    <property type="molecule type" value="Genomic_DNA"/>
</dbReference>
<evidence type="ECO:0000259" key="3">
    <source>
        <dbReference type="Pfam" id="PF13439"/>
    </source>
</evidence>
<reference evidence="4" key="1">
    <citation type="submission" date="2022-10" db="EMBL/GenBank/DDBJ databases">
        <title>Gaoshiqiia sediminis gen. nov., sp. nov., isolated from coastal sediment.</title>
        <authorList>
            <person name="Yu W.X."/>
            <person name="Mu D.S."/>
            <person name="Du J.Z."/>
            <person name="Liang Y.Q."/>
        </authorList>
    </citation>
    <scope>NUCLEOTIDE SEQUENCE</scope>
    <source>
        <strain evidence="4">A06</strain>
    </source>
</reference>
<name>A0AA42C9B8_9BACT</name>
<dbReference type="InterPro" id="IPR001296">
    <property type="entry name" value="Glyco_trans_1"/>
</dbReference>
<evidence type="ECO:0000256" key="1">
    <source>
        <dbReference type="ARBA" id="ARBA00022679"/>
    </source>
</evidence>
<evidence type="ECO:0000313" key="5">
    <source>
        <dbReference type="Proteomes" id="UP001163821"/>
    </source>
</evidence>
<dbReference type="CDD" id="cd03801">
    <property type="entry name" value="GT4_PimA-like"/>
    <property type="match status" value="1"/>
</dbReference>
<proteinExistence type="predicted"/>
<evidence type="ECO:0000259" key="2">
    <source>
        <dbReference type="Pfam" id="PF00534"/>
    </source>
</evidence>
<organism evidence="4 5">
    <name type="scientific">Gaoshiqia sediminis</name>
    <dbReference type="NCBI Taxonomy" id="2986998"/>
    <lineage>
        <taxon>Bacteria</taxon>
        <taxon>Pseudomonadati</taxon>
        <taxon>Bacteroidota</taxon>
        <taxon>Bacteroidia</taxon>
        <taxon>Marinilabiliales</taxon>
        <taxon>Prolixibacteraceae</taxon>
        <taxon>Gaoshiqia</taxon>
    </lineage>
</organism>
<protein>
    <submittedName>
        <fullName evidence="4">Glycosyltransferase family 4 protein</fullName>
    </submittedName>
</protein>
<dbReference type="InterPro" id="IPR028098">
    <property type="entry name" value="Glyco_trans_4-like_N"/>
</dbReference>
<dbReference type="Pfam" id="PF00534">
    <property type="entry name" value="Glycos_transf_1"/>
    <property type="match status" value="1"/>
</dbReference>
<keyword evidence="5" id="KW-1185">Reference proteome</keyword>
<dbReference type="AlphaFoldDB" id="A0AA42C9B8"/>
<dbReference type="GO" id="GO:0016757">
    <property type="term" value="F:glycosyltransferase activity"/>
    <property type="evidence" value="ECO:0007669"/>
    <property type="project" value="InterPro"/>
</dbReference>
<feature type="domain" description="Glycosyltransferase subfamily 4-like N-terminal" evidence="3">
    <location>
        <begin position="142"/>
        <end position="236"/>
    </location>
</feature>
<dbReference type="Pfam" id="PF13439">
    <property type="entry name" value="Glyco_transf_4"/>
    <property type="match status" value="1"/>
</dbReference>
<dbReference type="PANTHER" id="PTHR46401">
    <property type="entry name" value="GLYCOSYLTRANSFERASE WBBK-RELATED"/>
    <property type="match status" value="1"/>
</dbReference>
<dbReference type="PROSITE" id="PS51257">
    <property type="entry name" value="PROKAR_LIPOPROTEIN"/>
    <property type="match status" value="1"/>
</dbReference>